<dbReference type="SUPFAM" id="SSF52218">
    <property type="entry name" value="Flavoproteins"/>
    <property type="match status" value="1"/>
</dbReference>
<feature type="region of interest" description="Disordered" evidence="3">
    <location>
        <begin position="254"/>
        <end position="498"/>
    </location>
</feature>
<dbReference type="Proteomes" id="UP001208570">
    <property type="component" value="Unassembled WGS sequence"/>
</dbReference>
<dbReference type="InterPro" id="IPR003680">
    <property type="entry name" value="Flavodoxin_fold"/>
</dbReference>
<feature type="region of interest" description="Disordered" evidence="3">
    <location>
        <begin position="66"/>
        <end position="174"/>
    </location>
</feature>
<organism evidence="5 6">
    <name type="scientific">Paralvinella palmiformis</name>
    <dbReference type="NCBI Taxonomy" id="53620"/>
    <lineage>
        <taxon>Eukaryota</taxon>
        <taxon>Metazoa</taxon>
        <taxon>Spiralia</taxon>
        <taxon>Lophotrochozoa</taxon>
        <taxon>Annelida</taxon>
        <taxon>Polychaeta</taxon>
        <taxon>Sedentaria</taxon>
        <taxon>Canalipalpata</taxon>
        <taxon>Terebellida</taxon>
        <taxon>Terebelliformia</taxon>
        <taxon>Alvinellidae</taxon>
        <taxon>Paralvinella</taxon>
    </lineage>
</organism>
<dbReference type="Gene3D" id="3.40.50.360">
    <property type="match status" value="1"/>
</dbReference>
<evidence type="ECO:0000256" key="2">
    <source>
        <dbReference type="ARBA" id="ARBA00023002"/>
    </source>
</evidence>
<feature type="compositionally biased region" description="Basic and acidic residues" evidence="3">
    <location>
        <begin position="140"/>
        <end position="174"/>
    </location>
</feature>
<feature type="compositionally biased region" description="Basic and acidic residues" evidence="3">
    <location>
        <begin position="204"/>
        <end position="213"/>
    </location>
</feature>
<reference evidence="5" key="1">
    <citation type="journal article" date="2023" name="Mol. Biol. Evol.">
        <title>Third-Generation Sequencing Reveals the Adaptive Role of the Epigenome in Three Deep-Sea Polychaetes.</title>
        <authorList>
            <person name="Perez M."/>
            <person name="Aroh O."/>
            <person name="Sun Y."/>
            <person name="Lan Y."/>
            <person name="Juniper S.K."/>
            <person name="Young C.R."/>
            <person name="Angers B."/>
            <person name="Qian P.Y."/>
        </authorList>
    </citation>
    <scope>NUCLEOTIDE SEQUENCE</scope>
    <source>
        <strain evidence="5">P08H-3</strain>
    </source>
</reference>
<evidence type="ECO:0000313" key="6">
    <source>
        <dbReference type="Proteomes" id="UP001208570"/>
    </source>
</evidence>
<gene>
    <name evidence="5" type="ORF">LSH36_407g01035</name>
</gene>
<protein>
    <recommendedName>
        <fullName evidence="4">Flavodoxin-like fold domain-containing protein</fullName>
    </recommendedName>
</protein>
<dbReference type="GO" id="GO:0003955">
    <property type="term" value="F:NAD(P)H dehydrogenase (quinone) activity"/>
    <property type="evidence" value="ECO:0007669"/>
    <property type="project" value="TreeGrafter"/>
</dbReference>
<feature type="compositionally biased region" description="Basic and acidic residues" evidence="3">
    <location>
        <begin position="433"/>
        <end position="457"/>
    </location>
</feature>
<comment type="similarity">
    <text evidence="1">Belongs to the NAD(P)H dehydrogenase (quinone) family.</text>
</comment>
<feature type="compositionally biased region" description="Basic and acidic residues" evidence="3">
    <location>
        <begin position="254"/>
        <end position="310"/>
    </location>
</feature>
<feature type="domain" description="Flavodoxin-like fold" evidence="4">
    <location>
        <begin position="517"/>
        <end position="716"/>
    </location>
</feature>
<evidence type="ECO:0000256" key="1">
    <source>
        <dbReference type="ARBA" id="ARBA00006252"/>
    </source>
</evidence>
<dbReference type="GO" id="GO:0005829">
    <property type="term" value="C:cytosol"/>
    <property type="evidence" value="ECO:0007669"/>
    <property type="project" value="TreeGrafter"/>
</dbReference>
<dbReference type="PANTHER" id="PTHR10204:SF34">
    <property type="entry name" value="NAD(P)H DEHYDROGENASE [QUINONE] 1 ISOFORM 1"/>
    <property type="match status" value="1"/>
</dbReference>
<sequence length="798" mass="90442">MATKRTVSVHSEIHDRRRSSDLVDDDVKEDWNVIHGNTMKLASIFGPVSTGSKRYKRVNGMESVTKVVTVTRHGRDSSSDSSDDERKKRQVTKVTRVTKSTTRQDNRTSSDSSDNNDKEKSQKRTITIVKRQSRESLQQTKKDVKNHRSEKTVKKIGAKDSSSESEDEIKSGKKEALFVVKKQTTTGFVHQTNDTKKEIKGVKIAKKVERDDSSSDSEEDGKIEKKKKTLVVLKKQTNNANRKSEVILKRVEVRDSSEERKVRVVKKEIRDSSSEREEKKTKKADFSKDKSLRETTVVKKTTMSEKRDSSSSDEEEKIIKKHVTTSVKVINQNEAAQRGDNVKETQKEKFKIFGKMTRDSSSDSEPERRKMVATKVTKIAKIEKQSSDSESKTITKKEVLKGNKVQKNEKHKRQTSSSEDSSNSKTKKVVKISKVEMIKKDLAEKKHAKAKQKDKSDTSSSSSSSDEDVVQKRANKVVKMSKMVRVTDSSSSEDEETEVKRVEGKKVSAEHDGKGRKVLVISAHVWKESYEGALYKAAVKLLKGQGAKIQTSNLYEMGFNPVASLQDFGGYDKGKGFYNYSFLAGQAKADGRLAQDIMAEQEKVQWADMILIVSPIQNHGLPALLKGWFDRIMIYNFAYTERHFYDKGLLRDKKVLLCLTSTAPPSMYTSHGIHGDLNVYLWPIVNGILRFAGFDVLKPQVYFGIGHSSDDYKDLIVERFKERLERIWKEKPLKFIPTERFREKRGFVLSGRSLAELDEAGKLSIAHYTESQSAAMAVIVEPETKLNAAKIADNIWHI</sequence>
<evidence type="ECO:0000313" key="5">
    <source>
        <dbReference type="EMBL" id="KAK2150385.1"/>
    </source>
</evidence>
<feature type="compositionally biased region" description="Low complexity" evidence="3">
    <location>
        <begin position="92"/>
        <end position="101"/>
    </location>
</feature>
<keyword evidence="6" id="KW-1185">Reference proteome</keyword>
<keyword evidence="2" id="KW-0560">Oxidoreductase</keyword>
<accession>A0AAD9MYQ4</accession>
<dbReference type="InterPro" id="IPR029039">
    <property type="entry name" value="Flavoprotein-like_sf"/>
</dbReference>
<dbReference type="PANTHER" id="PTHR10204">
    <property type="entry name" value="NAD P H OXIDOREDUCTASE-RELATED"/>
    <property type="match status" value="1"/>
</dbReference>
<feature type="region of interest" description="Disordered" evidence="3">
    <location>
        <begin position="1"/>
        <end position="25"/>
    </location>
</feature>
<evidence type="ECO:0000259" key="4">
    <source>
        <dbReference type="Pfam" id="PF02525"/>
    </source>
</evidence>
<dbReference type="EMBL" id="JAODUP010000407">
    <property type="protein sequence ID" value="KAK2150385.1"/>
    <property type="molecule type" value="Genomic_DNA"/>
</dbReference>
<dbReference type="InterPro" id="IPR051545">
    <property type="entry name" value="NAD(P)H_dehydrogenase_qn"/>
</dbReference>
<proteinExistence type="inferred from homology"/>
<dbReference type="AlphaFoldDB" id="A0AAD9MYQ4"/>
<evidence type="ECO:0000256" key="3">
    <source>
        <dbReference type="SAM" id="MobiDB-lite"/>
    </source>
</evidence>
<name>A0AAD9MYQ4_9ANNE</name>
<comment type="caution">
    <text evidence="5">The sequence shown here is derived from an EMBL/GenBank/DDBJ whole genome shotgun (WGS) entry which is preliminary data.</text>
</comment>
<feature type="compositionally biased region" description="Basic and acidic residues" evidence="3">
    <location>
        <begin position="340"/>
        <end position="370"/>
    </location>
</feature>
<feature type="compositionally biased region" description="Polar residues" evidence="3">
    <location>
        <begin position="324"/>
        <end position="335"/>
    </location>
</feature>
<feature type="compositionally biased region" description="Basic and acidic residues" evidence="3">
    <location>
        <begin position="380"/>
        <end position="401"/>
    </location>
</feature>
<feature type="compositionally biased region" description="Basic and acidic residues" evidence="3">
    <location>
        <begin position="11"/>
        <end position="21"/>
    </location>
</feature>
<feature type="region of interest" description="Disordered" evidence="3">
    <location>
        <begin position="204"/>
        <end position="229"/>
    </location>
</feature>
<dbReference type="Pfam" id="PF02525">
    <property type="entry name" value="Flavodoxin_2"/>
    <property type="match status" value="1"/>
</dbReference>